<evidence type="ECO:0000256" key="4">
    <source>
        <dbReference type="ARBA" id="ARBA00022840"/>
    </source>
</evidence>
<evidence type="ECO:0000313" key="9">
    <source>
        <dbReference type="Proteomes" id="UP000236345"/>
    </source>
</evidence>
<reference evidence="9" key="1">
    <citation type="submission" date="2017-09" db="EMBL/GenBank/DDBJ databases">
        <authorList>
            <person name="Palmer M."/>
            <person name="Steenkamp E.T."/>
            <person name="Coetzee M.P."/>
            <person name="Avontuur J.R."/>
            <person name="Van Zyl E."/>
            <person name="Chan W.-Y."/>
            <person name="Blom J."/>
            <person name="Venter S.N."/>
        </authorList>
    </citation>
    <scope>NUCLEOTIDE SEQUENCE [LARGE SCALE GENOMIC DNA]</scope>
    <source>
        <strain evidence="9">QC88-366</strain>
    </source>
</reference>
<feature type="binding site" evidence="5">
    <location>
        <begin position="22"/>
        <end position="29"/>
    </location>
    <ligand>
        <name>ATP</name>
        <dbReference type="ChEBI" id="CHEBI:30616"/>
    </ligand>
</feature>
<evidence type="ECO:0000256" key="6">
    <source>
        <dbReference type="SAM" id="MobiDB-lite"/>
    </source>
</evidence>
<protein>
    <submittedName>
        <fullName evidence="8">DNA helicase</fullName>
    </submittedName>
</protein>
<evidence type="ECO:0000256" key="2">
    <source>
        <dbReference type="ARBA" id="ARBA00022801"/>
    </source>
</evidence>
<dbReference type="RefSeq" id="WP_103061273.1">
    <property type="nucleotide sequence ID" value="NZ_BSOF01000012.1"/>
</dbReference>
<dbReference type="GO" id="GO:0031297">
    <property type="term" value="P:replication fork processing"/>
    <property type="evidence" value="ECO:0007669"/>
    <property type="project" value="TreeGrafter"/>
</dbReference>
<keyword evidence="4 5" id="KW-0067">ATP-binding</keyword>
<evidence type="ECO:0000259" key="7">
    <source>
        <dbReference type="PROSITE" id="PS51198"/>
    </source>
</evidence>
<name>A0A2K1Q549_9GAMM</name>
<dbReference type="InterPro" id="IPR000212">
    <property type="entry name" value="DNA_helicase_UvrD/REP"/>
</dbReference>
<dbReference type="GO" id="GO:0003677">
    <property type="term" value="F:DNA binding"/>
    <property type="evidence" value="ECO:0007669"/>
    <property type="project" value="InterPro"/>
</dbReference>
<dbReference type="PANTHER" id="PTHR11070">
    <property type="entry name" value="UVRD / RECB / PCRA DNA HELICASE FAMILY MEMBER"/>
    <property type="match status" value="1"/>
</dbReference>
<evidence type="ECO:0000256" key="3">
    <source>
        <dbReference type="ARBA" id="ARBA00022806"/>
    </source>
</evidence>
<gene>
    <name evidence="8" type="ORF">COO59_19035</name>
</gene>
<dbReference type="PROSITE" id="PS51198">
    <property type="entry name" value="UVRD_HELICASE_ATP_BIND"/>
    <property type="match status" value="1"/>
</dbReference>
<keyword evidence="3 5" id="KW-0347">Helicase</keyword>
<keyword evidence="1 5" id="KW-0547">Nucleotide-binding</keyword>
<feature type="region of interest" description="Disordered" evidence="6">
    <location>
        <begin position="474"/>
        <end position="505"/>
    </location>
</feature>
<evidence type="ECO:0000256" key="1">
    <source>
        <dbReference type="ARBA" id="ARBA00022741"/>
    </source>
</evidence>
<dbReference type="InterPro" id="IPR027417">
    <property type="entry name" value="P-loop_NTPase"/>
</dbReference>
<dbReference type="GO" id="GO:0043138">
    <property type="term" value="F:3'-5' DNA helicase activity"/>
    <property type="evidence" value="ECO:0007669"/>
    <property type="project" value="TreeGrafter"/>
</dbReference>
<dbReference type="EMBL" id="NWUO01000021">
    <property type="protein sequence ID" value="PNS10160.1"/>
    <property type="molecule type" value="Genomic_DNA"/>
</dbReference>
<dbReference type="Pfam" id="PF13538">
    <property type="entry name" value="UvrD_C_2"/>
    <property type="match status" value="1"/>
</dbReference>
<dbReference type="Pfam" id="PF00580">
    <property type="entry name" value="UvrD-helicase"/>
    <property type="match status" value="1"/>
</dbReference>
<keyword evidence="2 5" id="KW-0378">Hydrolase</keyword>
<comment type="caution">
    <text evidence="8">The sequence shown here is derived from an EMBL/GenBank/DDBJ whole genome shotgun (WGS) entry which is preliminary data.</text>
</comment>
<proteinExistence type="predicted"/>
<sequence length="505" mass="56493">MQPTQEQAQIIAWKGTKLVVTAFAGTGKTSTLEAYALANPTERMLYLAYNRAIREESERRFPFNVECRTFHQLAWPTFGRHFQARLTTSLRVTDIARLLNTRHWLLARTALNTLNTFLYSADGEISFLHLPDESDRGGLDTGKILGAAQVIWHEMTRMDSHFPVTHDTYLKLYQLSVPELNKKWDVILFDEAQDANPVTSQFVLSQPCRIILVGDRYQQIYRFRGAENALVSQQLETADRLWLTNSFRFGPAVADVANTLLAGAGETRRICGLGGEDQVVAELPAGTAHCCVISRTVAGVIGSALVESLTGKKVYWVGGMEGYRIGELEDLYWLSVDMPDRIQSPQLTRDYRDFEEYRTIAKATKDPEMGQGVRLLDMYFPLPMLLAVLKKQAVTRESDADVTVVTAHRSKGLEWNAVKISDDFVDITDPLLNPREKEDELNLLYVSVTRARKILVPNELVCIVTGCLDALSEDSETPVGKDSESAEAALTISNEAEIPGSQNVQ</sequence>
<dbReference type="AlphaFoldDB" id="A0A2K1Q549"/>
<accession>A0A2K1Q549</accession>
<dbReference type="Proteomes" id="UP000236345">
    <property type="component" value="Unassembled WGS sequence"/>
</dbReference>
<evidence type="ECO:0000256" key="5">
    <source>
        <dbReference type="PROSITE-ProRule" id="PRU00560"/>
    </source>
</evidence>
<organism evidence="8 9">
    <name type="scientific">Mixta theicola</name>
    <dbReference type="NCBI Taxonomy" id="1458355"/>
    <lineage>
        <taxon>Bacteria</taxon>
        <taxon>Pseudomonadati</taxon>
        <taxon>Pseudomonadota</taxon>
        <taxon>Gammaproteobacteria</taxon>
        <taxon>Enterobacterales</taxon>
        <taxon>Erwiniaceae</taxon>
        <taxon>Mixta</taxon>
    </lineage>
</organism>
<dbReference type="Gene3D" id="3.40.50.300">
    <property type="entry name" value="P-loop containing nucleotide triphosphate hydrolases"/>
    <property type="match status" value="2"/>
</dbReference>
<dbReference type="GO" id="GO:0005524">
    <property type="term" value="F:ATP binding"/>
    <property type="evidence" value="ECO:0007669"/>
    <property type="project" value="UniProtKB-UniRule"/>
</dbReference>
<keyword evidence="9" id="KW-1185">Reference proteome</keyword>
<feature type="domain" description="UvrD-like helicase ATP-binding" evidence="7">
    <location>
        <begin position="1"/>
        <end position="250"/>
    </location>
</feature>
<evidence type="ECO:0000313" key="8">
    <source>
        <dbReference type="EMBL" id="PNS10160.1"/>
    </source>
</evidence>
<dbReference type="OrthoDB" id="5318045at2"/>
<dbReference type="InterPro" id="IPR014016">
    <property type="entry name" value="UvrD-like_ATP-bd"/>
</dbReference>
<dbReference type="PANTHER" id="PTHR11070:SF30">
    <property type="entry name" value="F-BOX DNA HELICASE 1"/>
    <property type="match status" value="1"/>
</dbReference>
<dbReference type="InterPro" id="IPR027785">
    <property type="entry name" value="UvrD-like_helicase_C"/>
</dbReference>
<dbReference type="GO" id="GO:0016787">
    <property type="term" value="F:hydrolase activity"/>
    <property type="evidence" value="ECO:0007669"/>
    <property type="project" value="UniProtKB-UniRule"/>
</dbReference>
<dbReference type="SUPFAM" id="SSF52540">
    <property type="entry name" value="P-loop containing nucleoside triphosphate hydrolases"/>
    <property type="match status" value="1"/>
</dbReference>
<dbReference type="GO" id="GO:0000724">
    <property type="term" value="P:double-strand break repair via homologous recombination"/>
    <property type="evidence" value="ECO:0007669"/>
    <property type="project" value="TreeGrafter"/>
</dbReference>